<protein>
    <submittedName>
        <fullName evidence="4">SPOSA6832_04152-mRNA-1:cds</fullName>
    </submittedName>
</protein>
<dbReference type="PANTHER" id="PTHR37543:SF1">
    <property type="entry name" value="CCCH ZINC FINGER DNA BINDING PROTEIN (AFU_ORTHOLOGUE AFUA_5G12760)"/>
    <property type="match status" value="1"/>
</dbReference>
<evidence type="ECO:0000256" key="2">
    <source>
        <dbReference type="SAM" id="MobiDB-lite"/>
    </source>
</evidence>
<feature type="domain" description="C3H1-type" evidence="3">
    <location>
        <begin position="297"/>
        <end position="325"/>
    </location>
</feature>
<dbReference type="Proteomes" id="UP000243876">
    <property type="component" value="Unassembled WGS sequence"/>
</dbReference>
<name>A0A0D6ERC5_SPOSA</name>
<dbReference type="InterPro" id="IPR057683">
    <property type="entry name" value="DUF7923"/>
</dbReference>
<evidence type="ECO:0000259" key="3">
    <source>
        <dbReference type="PROSITE" id="PS50103"/>
    </source>
</evidence>
<dbReference type="GO" id="GO:0008270">
    <property type="term" value="F:zinc ion binding"/>
    <property type="evidence" value="ECO:0007669"/>
    <property type="project" value="UniProtKB-KW"/>
</dbReference>
<organism evidence="4 5">
    <name type="scientific">Sporidiobolus salmonicolor</name>
    <name type="common">Yeast-like fungus</name>
    <name type="synonym">Sporobolomyces salmonicolor</name>
    <dbReference type="NCBI Taxonomy" id="5005"/>
    <lineage>
        <taxon>Eukaryota</taxon>
        <taxon>Fungi</taxon>
        <taxon>Dikarya</taxon>
        <taxon>Basidiomycota</taxon>
        <taxon>Pucciniomycotina</taxon>
        <taxon>Microbotryomycetes</taxon>
        <taxon>Sporidiobolales</taxon>
        <taxon>Sporidiobolaceae</taxon>
        <taxon>Sporobolomyces</taxon>
    </lineage>
</organism>
<feature type="region of interest" description="Disordered" evidence="2">
    <location>
        <begin position="402"/>
        <end position="463"/>
    </location>
</feature>
<evidence type="ECO:0000313" key="4">
    <source>
        <dbReference type="EMBL" id="CEQ42336.1"/>
    </source>
</evidence>
<accession>A0A0D6ERC5</accession>
<keyword evidence="1" id="KW-0479">Metal-binding</keyword>
<keyword evidence="5" id="KW-1185">Reference proteome</keyword>
<dbReference type="EMBL" id="CENE01000024">
    <property type="protein sequence ID" value="CEQ42336.1"/>
    <property type="molecule type" value="Genomic_DNA"/>
</dbReference>
<dbReference type="Pfam" id="PF25540">
    <property type="entry name" value="DUF7923"/>
    <property type="match status" value="1"/>
</dbReference>
<dbReference type="InterPro" id="IPR057654">
    <property type="entry name" value="Znf-CCCH_tandem"/>
</dbReference>
<dbReference type="PROSITE" id="PS50103">
    <property type="entry name" value="ZF_C3H1"/>
    <property type="match status" value="1"/>
</dbReference>
<dbReference type="AlphaFoldDB" id="A0A0D6ERC5"/>
<dbReference type="PANTHER" id="PTHR37543">
    <property type="entry name" value="CCCH ZINC FINGER DNA BINDING PROTEIN (AFU_ORTHOLOGUE AFUA_5G12760)"/>
    <property type="match status" value="1"/>
</dbReference>
<dbReference type="Pfam" id="PF25543">
    <property type="entry name" value="zf-CCCH_tandem"/>
    <property type="match status" value="1"/>
</dbReference>
<dbReference type="OrthoDB" id="2270193at2759"/>
<feature type="compositionally biased region" description="Low complexity" evidence="2">
    <location>
        <begin position="237"/>
        <end position="254"/>
    </location>
</feature>
<reference evidence="5" key="1">
    <citation type="submission" date="2015-02" db="EMBL/GenBank/DDBJ databases">
        <authorList>
            <person name="Gon?alves P."/>
        </authorList>
    </citation>
    <scope>NUCLEOTIDE SEQUENCE [LARGE SCALE GENOMIC DNA]</scope>
</reference>
<proteinExistence type="predicted"/>
<dbReference type="InterPro" id="IPR000571">
    <property type="entry name" value="Znf_CCCH"/>
</dbReference>
<keyword evidence="1" id="KW-0862">Zinc</keyword>
<evidence type="ECO:0000256" key="1">
    <source>
        <dbReference type="PROSITE-ProRule" id="PRU00723"/>
    </source>
</evidence>
<feature type="zinc finger region" description="C3H1-type" evidence="1">
    <location>
        <begin position="297"/>
        <end position="325"/>
    </location>
</feature>
<gene>
    <name evidence="4" type="primary">SPOSA6832_04152</name>
</gene>
<evidence type="ECO:0000313" key="5">
    <source>
        <dbReference type="Proteomes" id="UP000243876"/>
    </source>
</evidence>
<feature type="region of interest" description="Disordered" evidence="2">
    <location>
        <begin position="234"/>
        <end position="282"/>
    </location>
</feature>
<sequence length="463" mass="49861">MLVRDPLLARVQELESELQVWKLGHQEAVKTAKDVQKQLDASDDLVCCFLDGDGAIFNRSYVQKGRDGGREAALALRQYIMAFAEANGVRGSPTVVVQLYVNKFGLSKVLQNNGIADEATFSNFLQGLNAAHPLIQVEAADSKLKENLTLFAKLPSCKLVLAGCSHDGGYAHLFSTLETESPLAFSKVHLLHSYSAPAFELKRLNLRTTTFDGLFELKKLVSYAQALPPMTPRKGSPAIAGTGTGLATPGGKTPRAVKKGSLAGKTATKDEDKENGPNGFTKVIKLRPIDPLKPLSKQNPPCCNQHYLAPPCHNAESCKYSHEYALTAKQLIQLRSDAKRSPCIVVPFSFLPCPRRLRTDTVHPPLQWALKGKPCPPNCYAGHVCPHGKTCRYGGACRFSQPGMHPPGTKGRNDGWAWQGDEKTAGAAGHAGAGKEGGSTDAGAVADEWEDEGSAFESTSSID</sequence>
<keyword evidence="1" id="KW-0863">Zinc-finger</keyword>